<dbReference type="OrthoDB" id="2965231at2759"/>
<protein>
    <submittedName>
        <fullName evidence="1">Uncharacterized protein</fullName>
    </submittedName>
</protein>
<dbReference type="EMBL" id="KZ293718">
    <property type="protein sequence ID" value="PBK82390.1"/>
    <property type="molecule type" value="Genomic_DNA"/>
</dbReference>
<evidence type="ECO:0000313" key="2">
    <source>
        <dbReference type="Proteomes" id="UP000217790"/>
    </source>
</evidence>
<sequence length="274" mass="30919">MTLFAIPWDSSVLRLSFKTGPFPTTRMSRLAIIKLSLRLRREIPRNSPLYPDATLATFYTSAISGQALIATIAGEHAPHEWVSFEWEQQSRSPAPSFDDPTGQTAIDRGYTGAERLLKRALVGSDGCHPTRMNLSRLESDMELLSASYFWNYWQTCNFPKVLTPDYVECDSFRFMTASGWDRVVAADFTRTETRARLEVVIWRAATIALMRGTGLPELVDMGVDRVPLRWDSTIPQRTGFVKTGPGSIWMPPLIEPDADVRAWILDPHPLTSRP</sequence>
<keyword evidence="2" id="KW-1185">Reference proteome</keyword>
<evidence type="ECO:0000313" key="1">
    <source>
        <dbReference type="EMBL" id="PBK82390.1"/>
    </source>
</evidence>
<dbReference type="AlphaFoldDB" id="A0A2H3CKI7"/>
<proteinExistence type="predicted"/>
<reference evidence="2" key="1">
    <citation type="journal article" date="2017" name="Nat. Ecol. Evol.">
        <title>Genome expansion and lineage-specific genetic innovations in the forest pathogenic fungi Armillaria.</title>
        <authorList>
            <person name="Sipos G."/>
            <person name="Prasanna A.N."/>
            <person name="Walter M.C."/>
            <person name="O'Connor E."/>
            <person name="Balint B."/>
            <person name="Krizsan K."/>
            <person name="Kiss B."/>
            <person name="Hess J."/>
            <person name="Varga T."/>
            <person name="Slot J."/>
            <person name="Riley R."/>
            <person name="Boka B."/>
            <person name="Rigling D."/>
            <person name="Barry K."/>
            <person name="Lee J."/>
            <person name="Mihaltcheva S."/>
            <person name="LaButti K."/>
            <person name="Lipzen A."/>
            <person name="Waldron R."/>
            <person name="Moloney N.M."/>
            <person name="Sperisen C."/>
            <person name="Kredics L."/>
            <person name="Vagvoelgyi C."/>
            <person name="Patrignani A."/>
            <person name="Fitzpatrick D."/>
            <person name="Nagy I."/>
            <person name="Doyle S."/>
            <person name="Anderson J.B."/>
            <person name="Grigoriev I.V."/>
            <person name="Gueldener U."/>
            <person name="Muensterkoetter M."/>
            <person name="Nagy L.G."/>
        </authorList>
    </citation>
    <scope>NUCLEOTIDE SEQUENCE [LARGE SCALE GENOMIC DNA]</scope>
    <source>
        <strain evidence="2">Ar21-2</strain>
    </source>
</reference>
<dbReference type="Proteomes" id="UP000217790">
    <property type="component" value="Unassembled WGS sequence"/>
</dbReference>
<name>A0A2H3CKI7_ARMGA</name>
<dbReference type="InParanoid" id="A0A2H3CKI7"/>
<gene>
    <name evidence="1" type="ORF">ARMGADRAFT_1068217</name>
</gene>
<accession>A0A2H3CKI7</accession>
<organism evidence="1 2">
    <name type="scientific">Armillaria gallica</name>
    <name type="common">Bulbous honey fungus</name>
    <name type="synonym">Armillaria bulbosa</name>
    <dbReference type="NCBI Taxonomy" id="47427"/>
    <lineage>
        <taxon>Eukaryota</taxon>
        <taxon>Fungi</taxon>
        <taxon>Dikarya</taxon>
        <taxon>Basidiomycota</taxon>
        <taxon>Agaricomycotina</taxon>
        <taxon>Agaricomycetes</taxon>
        <taxon>Agaricomycetidae</taxon>
        <taxon>Agaricales</taxon>
        <taxon>Marasmiineae</taxon>
        <taxon>Physalacriaceae</taxon>
        <taxon>Armillaria</taxon>
    </lineage>
</organism>